<evidence type="ECO:0000313" key="2">
    <source>
        <dbReference type="EMBL" id="EFM83853.1"/>
    </source>
</evidence>
<organism evidence="2 3">
    <name type="scientific">Enterococcus faecalis TX4248</name>
    <dbReference type="NCBI Taxonomy" id="749495"/>
    <lineage>
        <taxon>Bacteria</taxon>
        <taxon>Bacillati</taxon>
        <taxon>Bacillota</taxon>
        <taxon>Bacilli</taxon>
        <taxon>Lactobacillales</taxon>
        <taxon>Enterococcaceae</taxon>
        <taxon>Enterococcus</taxon>
    </lineage>
</organism>
<dbReference type="Proteomes" id="UP000004846">
    <property type="component" value="Unassembled WGS sequence"/>
</dbReference>
<accession>A0A125W980</accession>
<reference evidence="2 3" key="1">
    <citation type="submission" date="2010-07" db="EMBL/GenBank/DDBJ databases">
        <authorList>
            <person name="Sid Ahmed O."/>
        </authorList>
    </citation>
    <scope>NUCLEOTIDE SEQUENCE [LARGE SCALE GENOMIC DNA]</scope>
    <source>
        <strain evidence="2 3">TX4248</strain>
    </source>
</reference>
<dbReference type="InterPro" id="IPR025296">
    <property type="entry name" value="DUF4158"/>
</dbReference>
<evidence type="ECO:0000259" key="1">
    <source>
        <dbReference type="Pfam" id="PF13700"/>
    </source>
</evidence>
<dbReference type="Pfam" id="PF13700">
    <property type="entry name" value="DUF4158"/>
    <property type="match status" value="1"/>
</dbReference>
<sequence>MKKEKIFGTFVGAPSEEQLQLYFQLTDFDKEIINEMRLPSTKLGFAVQLGTVRFLGTFFTDFSKIPLEVIIYLANQLSIDPREFDSYSRKMTISQHAQLIKERYSYRNFQDSDCQKFLYDWLLSRASHTTETTEMLSDMLLKKCLEEKILLPGVSIF</sequence>
<gene>
    <name evidence="2" type="ORF">HMPREF9498_00514</name>
</gene>
<protein>
    <submittedName>
        <fullName evidence="2">Tn3 family transposase</fullName>
    </submittedName>
</protein>
<dbReference type="AlphaFoldDB" id="A0A125W980"/>
<dbReference type="EMBL" id="AEBR01000013">
    <property type="protein sequence ID" value="EFM83853.1"/>
    <property type="molecule type" value="Genomic_DNA"/>
</dbReference>
<dbReference type="HOGENOM" id="CLU_009098_5_0_9"/>
<evidence type="ECO:0000313" key="3">
    <source>
        <dbReference type="Proteomes" id="UP000004846"/>
    </source>
</evidence>
<name>A0A125W980_ENTFL</name>
<comment type="caution">
    <text evidence="2">The sequence shown here is derived from an EMBL/GenBank/DDBJ whole genome shotgun (WGS) entry which is preliminary data.</text>
</comment>
<feature type="domain" description="DUF4158" evidence="1">
    <location>
        <begin position="7"/>
        <end position="156"/>
    </location>
</feature>
<proteinExistence type="predicted"/>